<reference evidence="3 4" key="1">
    <citation type="submission" date="2019-09" db="EMBL/GenBank/DDBJ databases">
        <authorList>
            <person name="Chen X.-Y."/>
        </authorList>
    </citation>
    <scope>NUCLEOTIDE SEQUENCE [LARGE SCALE GENOMIC DNA]</scope>
    <source>
        <strain evidence="3 4">NY5</strain>
    </source>
</reference>
<dbReference type="AlphaFoldDB" id="A0A5B0X5M1"/>
<keyword evidence="4" id="KW-1185">Reference proteome</keyword>
<name>A0A5B0X5M1_9GAMM</name>
<feature type="domain" description="AB hydrolase-1" evidence="2">
    <location>
        <begin position="63"/>
        <end position="165"/>
    </location>
</feature>
<comment type="caution">
    <text evidence="3">The sequence shown here is derived from an EMBL/GenBank/DDBJ whole genome shotgun (WGS) entry which is preliminary data.</text>
</comment>
<dbReference type="GO" id="GO:0016787">
    <property type="term" value="F:hydrolase activity"/>
    <property type="evidence" value="ECO:0007669"/>
    <property type="project" value="UniProtKB-KW"/>
</dbReference>
<dbReference type="Gene3D" id="3.40.50.1820">
    <property type="entry name" value="alpha/beta hydrolase"/>
    <property type="match status" value="1"/>
</dbReference>
<organism evidence="3 4">
    <name type="scientific">Pseudohalioglobus sediminis</name>
    <dbReference type="NCBI Taxonomy" id="2606449"/>
    <lineage>
        <taxon>Bacteria</taxon>
        <taxon>Pseudomonadati</taxon>
        <taxon>Pseudomonadota</taxon>
        <taxon>Gammaproteobacteria</taxon>
        <taxon>Cellvibrionales</taxon>
        <taxon>Halieaceae</taxon>
        <taxon>Pseudohalioglobus</taxon>
    </lineage>
</organism>
<dbReference type="SUPFAM" id="SSF53474">
    <property type="entry name" value="alpha/beta-Hydrolases"/>
    <property type="match status" value="1"/>
</dbReference>
<proteinExistence type="predicted"/>
<evidence type="ECO:0000313" key="4">
    <source>
        <dbReference type="Proteomes" id="UP000323708"/>
    </source>
</evidence>
<evidence type="ECO:0000256" key="1">
    <source>
        <dbReference type="SAM" id="MobiDB-lite"/>
    </source>
</evidence>
<accession>A0A5B0X5M1</accession>
<gene>
    <name evidence="3" type="ORF">F0M18_06600</name>
</gene>
<dbReference type="EMBL" id="VTUX01000002">
    <property type="protein sequence ID" value="KAA1193499.1"/>
    <property type="molecule type" value="Genomic_DNA"/>
</dbReference>
<dbReference type="InterPro" id="IPR000073">
    <property type="entry name" value="AB_hydrolase_1"/>
</dbReference>
<evidence type="ECO:0000313" key="3">
    <source>
        <dbReference type="EMBL" id="KAA1193499.1"/>
    </source>
</evidence>
<protein>
    <submittedName>
        <fullName evidence="3">Alpha/beta hydrolase</fullName>
    </submittedName>
</protein>
<evidence type="ECO:0000259" key="2">
    <source>
        <dbReference type="Pfam" id="PF12697"/>
    </source>
</evidence>
<dbReference type="Pfam" id="PF12697">
    <property type="entry name" value="Abhydrolase_6"/>
    <property type="match status" value="1"/>
</dbReference>
<feature type="region of interest" description="Disordered" evidence="1">
    <location>
        <begin position="13"/>
        <end position="32"/>
    </location>
</feature>
<sequence length="249" mass="27191">MSTGDLDMERIIKFDAPPSAPDPTRPRPRQLLGEARGYRDVVRLVFSGSELRRQPDISGTAAILIPGWKAPEASMGPLRFFLRRRGCDARHWGLGVNRGDPERDSERLVASVHNLSQELGKPLALIGWSLGGVIAREVARECPEAVSQVITYGTPVIGGPTFTPAASSYGKDECRRISAKITELDAASPISVPLTVIFSRRDGVVSWPACIDRSSLQVVHYEVESTHLSMGLDPSVWTLVAQQLARVNI</sequence>
<dbReference type="Proteomes" id="UP000323708">
    <property type="component" value="Unassembled WGS sequence"/>
</dbReference>
<keyword evidence="3" id="KW-0378">Hydrolase</keyword>
<dbReference type="InterPro" id="IPR029058">
    <property type="entry name" value="AB_hydrolase_fold"/>
</dbReference>